<comment type="caution">
    <text evidence="2">The sequence shown here is derived from an EMBL/GenBank/DDBJ whole genome shotgun (WGS) entry which is preliminary data.</text>
</comment>
<dbReference type="AlphaFoldDB" id="A0A8J3EMU1"/>
<dbReference type="PANTHER" id="PTHR42850:SF7">
    <property type="entry name" value="BIS(5'-NUCLEOSYL)-TETRAPHOSPHATASE PRPE [ASYMMETRICAL]"/>
    <property type="match status" value="1"/>
</dbReference>
<dbReference type="InterPro" id="IPR029052">
    <property type="entry name" value="Metallo-depent_PP-like"/>
</dbReference>
<feature type="domain" description="Calcineurin-like phosphoesterase" evidence="1">
    <location>
        <begin position="4"/>
        <end position="195"/>
    </location>
</feature>
<organism evidence="2 3">
    <name type="scientific">Pullulanibacillus pueri</name>
    <dbReference type="NCBI Taxonomy" id="1437324"/>
    <lineage>
        <taxon>Bacteria</taxon>
        <taxon>Bacillati</taxon>
        <taxon>Bacillota</taxon>
        <taxon>Bacilli</taxon>
        <taxon>Bacillales</taxon>
        <taxon>Sporolactobacillaceae</taxon>
        <taxon>Pullulanibacillus</taxon>
    </lineage>
</organism>
<reference evidence="2" key="1">
    <citation type="journal article" date="2014" name="Int. J. Syst. Evol. Microbiol.">
        <title>Complete genome sequence of Corynebacterium casei LMG S-19264T (=DSM 44701T), isolated from a smear-ripened cheese.</title>
        <authorList>
            <consortium name="US DOE Joint Genome Institute (JGI-PGF)"/>
            <person name="Walter F."/>
            <person name="Albersmeier A."/>
            <person name="Kalinowski J."/>
            <person name="Ruckert C."/>
        </authorList>
    </citation>
    <scope>NUCLEOTIDE SEQUENCE</scope>
    <source>
        <strain evidence="2">CGMCC 1.12777</strain>
    </source>
</reference>
<accession>A0A8J3EMU1</accession>
<gene>
    <name evidence="2" type="primary">prpE</name>
    <name evidence="2" type="ORF">GCM10007096_25950</name>
</gene>
<dbReference type="CDD" id="cd07423">
    <property type="entry name" value="MPP_Prp_like"/>
    <property type="match status" value="1"/>
</dbReference>
<name>A0A8J3EMU1_9BACL</name>
<dbReference type="SUPFAM" id="SSF56300">
    <property type="entry name" value="Metallo-dependent phosphatases"/>
    <property type="match status" value="1"/>
</dbReference>
<reference evidence="2" key="2">
    <citation type="submission" date="2020-09" db="EMBL/GenBank/DDBJ databases">
        <authorList>
            <person name="Sun Q."/>
            <person name="Zhou Y."/>
        </authorList>
    </citation>
    <scope>NUCLEOTIDE SEQUENCE</scope>
    <source>
        <strain evidence="2">CGMCC 1.12777</strain>
    </source>
</reference>
<dbReference type="InterPro" id="IPR041780">
    <property type="entry name" value="MPP_PrpE-like"/>
</dbReference>
<dbReference type="InterPro" id="IPR050126">
    <property type="entry name" value="Ap4A_hydrolase"/>
</dbReference>
<dbReference type="PANTHER" id="PTHR42850">
    <property type="entry name" value="METALLOPHOSPHOESTERASE"/>
    <property type="match status" value="1"/>
</dbReference>
<dbReference type="EMBL" id="BMFV01000019">
    <property type="protein sequence ID" value="GGH83965.1"/>
    <property type="molecule type" value="Genomic_DNA"/>
</dbReference>
<dbReference type="Pfam" id="PF00149">
    <property type="entry name" value="Metallophos"/>
    <property type="match status" value="1"/>
</dbReference>
<proteinExistence type="predicted"/>
<dbReference type="RefSeq" id="WP_188497799.1">
    <property type="nucleotide sequence ID" value="NZ_BMFV01000019.1"/>
</dbReference>
<dbReference type="NCBIfam" id="NF010148">
    <property type="entry name" value="PRK13625.1"/>
    <property type="match status" value="1"/>
</dbReference>
<keyword evidence="3" id="KW-1185">Reference proteome</keyword>
<dbReference type="InterPro" id="IPR004843">
    <property type="entry name" value="Calcineurin-like_PHP"/>
</dbReference>
<dbReference type="GO" id="GO:0005737">
    <property type="term" value="C:cytoplasm"/>
    <property type="evidence" value="ECO:0007669"/>
    <property type="project" value="TreeGrafter"/>
</dbReference>
<dbReference type="GO" id="GO:0016791">
    <property type="term" value="F:phosphatase activity"/>
    <property type="evidence" value="ECO:0007669"/>
    <property type="project" value="TreeGrafter"/>
</dbReference>
<sequence length="245" mass="28137">MYDCIGDVHGCYEECVQLLTALGYEWEMELPRHPKGRLPVFVGDITDRGPASVKMIQLVTRLVEAKLGLYVPGNHCDKLYRYMLGRNVQIKHGLETTVAELDALERREYKRISHAFKTLYETSPLYLMLDEGKLIVAHAGIKERDIGKPMNKRIKTFVLYGDITGDTDFEGRPIRLDWAKKYHGESWIVYGHTPVHEPRIAFHSINIDTGCVFGGKLTAWRYPEMEIVSVPSTQPYLAEKFSRFD</sequence>
<evidence type="ECO:0000259" key="1">
    <source>
        <dbReference type="Pfam" id="PF00149"/>
    </source>
</evidence>
<protein>
    <submittedName>
        <fullName evidence="2">Bis(5'-nucleosyl)-tetraphosphatase PrpE [asymmetrical]</fullName>
    </submittedName>
</protein>
<dbReference type="Proteomes" id="UP000656813">
    <property type="component" value="Unassembled WGS sequence"/>
</dbReference>
<evidence type="ECO:0000313" key="3">
    <source>
        <dbReference type="Proteomes" id="UP000656813"/>
    </source>
</evidence>
<dbReference type="Gene3D" id="3.60.21.10">
    <property type="match status" value="1"/>
</dbReference>
<evidence type="ECO:0000313" key="2">
    <source>
        <dbReference type="EMBL" id="GGH83965.1"/>
    </source>
</evidence>